<feature type="compositionally biased region" description="Pro residues" evidence="4">
    <location>
        <begin position="656"/>
        <end position="666"/>
    </location>
</feature>
<evidence type="ECO:0000256" key="4">
    <source>
        <dbReference type="SAM" id="MobiDB-lite"/>
    </source>
</evidence>
<feature type="compositionally biased region" description="Basic and acidic residues" evidence="4">
    <location>
        <begin position="220"/>
        <end position="230"/>
    </location>
</feature>
<keyword evidence="2" id="KW-0597">Phosphoprotein</keyword>
<dbReference type="HOGENOM" id="CLU_003783_0_1_1"/>
<feature type="compositionally biased region" description="Polar residues" evidence="4">
    <location>
        <begin position="667"/>
        <end position="695"/>
    </location>
</feature>
<dbReference type="Pfam" id="PF04615">
    <property type="entry name" value="Utp14"/>
    <property type="match status" value="1"/>
</dbReference>
<feature type="compositionally biased region" description="Basic and acidic residues" evidence="4">
    <location>
        <begin position="57"/>
        <end position="67"/>
    </location>
</feature>
<feature type="compositionally biased region" description="Basic and acidic residues" evidence="4">
    <location>
        <begin position="245"/>
        <end position="267"/>
    </location>
</feature>
<dbReference type="AlphaFoldDB" id="L8WMB7"/>
<accession>L8WMB7</accession>
<evidence type="ECO:0000313" key="6">
    <source>
        <dbReference type="Proteomes" id="UP000011668"/>
    </source>
</evidence>
<gene>
    <name evidence="5" type="ORF">AG1IA_08057</name>
</gene>
<evidence type="ECO:0000313" key="5">
    <source>
        <dbReference type="EMBL" id="ELU37912.1"/>
    </source>
</evidence>
<dbReference type="GO" id="GO:0006364">
    <property type="term" value="P:rRNA processing"/>
    <property type="evidence" value="ECO:0007669"/>
    <property type="project" value="InterPro"/>
</dbReference>
<feature type="compositionally biased region" description="Basic residues" evidence="4">
    <location>
        <begin position="1"/>
        <end position="13"/>
    </location>
</feature>
<comment type="caution">
    <text evidence="5">The sequence shown here is derived from an EMBL/GenBank/DDBJ whole genome shotgun (WGS) entry which is preliminary data.</text>
</comment>
<sequence>MAPRPPRSKKPKSSLKASRANARGYAARKALKSSDALDVYEYSTGKVRRSGVGLSLGREEETGLGKDSDEEDKGLDEVKENLRLRIANADEDGVVGSDDDEEIDSDAAFEDESDEERFGSKGKATKGKGKATEKSIKVSFVTDVDLNEDEDEDNEPTPKPIAHGSEGSDEDSQDEEEEDVESGDVGATVELSKMLEDNAQSESGSEQEMESDPEAPSVTSHDDLEADTKLADFISTLDTSSKKRKLEEGSADRAGKKRVVLQDRTEAGPEGEFGTKSGTQILTLSDLIAPTSSLSQSTKALQSTTKSALTAPLPQRIQDRIDREAAYEQTKQEVQKWAPTMKRIRDAEHLAFPLQGPAAGKKGTSNGDVIDRFQPSTAMESAISSLLRAANLHTDAAAAEAENTLAAATISEEDLAARRAQLRLTRELMFRADIKAKRVAKIKSKAYRRMKKREKEKQKEAAVELGLDEGEEVDRMRAEVERAKERATLRHRTTGKWAKAMRNKGEMDEEEMGAVKILQDRAEILRRKIAGGEESSDDDDSHGEDRDIQELEELGQAESLIRAKGIMGMKFMRDAIARADREVGTMANETRLEMLGLQIDSKIENSMGDEVVGGNLGRRIYKPGQVQPPATYSDISSTLKSSDSHESPSDTRNSLPPIPAESPPPLNTLSISNSATTLEPDNTSNPWLATTTPNSGKIARKNNVRQVTKMQKVQTKSEEERTRAKEDAAVEIDIDQVLVVSEEKTRPDTRSVKETAKTVDLAYAPSDDEGSDTDEKAPAAFKQRELVAMAFAGDNVVEDFAAEKQRVIEEDAPKEVDTTLAGWGSWGGRGTKKQAARPNLIKKIAGVDASKRADAAAKYLVKDLPYPYTSKEQFARSMATPIGTEWNTRVAHQRAVLPRVVKKVRMRHILIHEPVLKVSPVDGNRHRPTGTDVLRINFPVKNGDHNAHARACG</sequence>
<dbReference type="STRING" id="983506.L8WMB7"/>
<evidence type="ECO:0000256" key="2">
    <source>
        <dbReference type="ARBA" id="ARBA00022553"/>
    </source>
</evidence>
<evidence type="ECO:0000256" key="1">
    <source>
        <dbReference type="ARBA" id="ARBA00004604"/>
    </source>
</evidence>
<dbReference type="OMA" id="QVIEPMD"/>
<keyword evidence="5" id="KW-0687">Ribonucleoprotein</keyword>
<name>L8WMB7_THACA</name>
<feature type="region of interest" description="Disordered" evidence="4">
    <location>
        <begin position="619"/>
        <end position="696"/>
    </location>
</feature>
<evidence type="ECO:0000256" key="3">
    <source>
        <dbReference type="ARBA" id="ARBA00023242"/>
    </source>
</evidence>
<dbReference type="GO" id="GO:0032040">
    <property type="term" value="C:small-subunit processome"/>
    <property type="evidence" value="ECO:0007669"/>
    <property type="project" value="InterPro"/>
</dbReference>
<feature type="compositionally biased region" description="Acidic residues" evidence="4">
    <location>
        <begin position="145"/>
        <end position="155"/>
    </location>
</feature>
<dbReference type="Proteomes" id="UP000011668">
    <property type="component" value="Unassembled WGS sequence"/>
</dbReference>
<dbReference type="EMBL" id="AFRT01002389">
    <property type="protein sequence ID" value="ELU37912.1"/>
    <property type="molecule type" value="Genomic_DNA"/>
</dbReference>
<comment type="subcellular location">
    <subcellularLocation>
        <location evidence="1">Nucleus</location>
        <location evidence="1">Nucleolus</location>
    </subcellularLocation>
</comment>
<feature type="compositionally biased region" description="Acidic residues" evidence="4">
    <location>
        <begin position="167"/>
        <end position="182"/>
    </location>
</feature>
<feature type="region of interest" description="Disordered" evidence="4">
    <location>
        <begin position="47"/>
        <end position="277"/>
    </location>
</feature>
<dbReference type="InterPro" id="IPR006709">
    <property type="entry name" value="SSU_processome_Utp14"/>
</dbReference>
<dbReference type="PANTHER" id="PTHR14150:SF12">
    <property type="entry name" value="U3 SMALL NUCLEOLAR RNA-ASSOCIATED PROTEIN 14 HOMOLOG A"/>
    <property type="match status" value="1"/>
</dbReference>
<keyword evidence="6" id="KW-1185">Reference proteome</keyword>
<feature type="compositionally biased region" description="Acidic residues" evidence="4">
    <location>
        <begin position="89"/>
        <end position="115"/>
    </location>
</feature>
<reference evidence="5 6" key="1">
    <citation type="journal article" date="2013" name="Nat. Commun.">
        <title>The evolution and pathogenic mechanisms of the rice sheath blight pathogen.</title>
        <authorList>
            <person name="Zheng A."/>
            <person name="Lin R."/>
            <person name="Xu L."/>
            <person name="Qin P."/>
            <person name="Tang C."/>
            <person name="Ai P."/>
            <person name="Zhang D."/>
            <person name="Liu Y."/>
            <person name="Sun Z."/>
            <person name="Feng H."/>
            <person name="Wang Y."/>
            <person name="Chen Y."/>
            <person name="Liang X."/>
            <person name="Fu R."/>
            <person name="Li Q."/>
            <person name="Zhang J."/>
            <person name="Yu X."/>
            <person name="Xie Z."/>
            <person name="Ding L."/>
            <person name="Guan P."/>
            <person name="Tang J."/>
            <person name="Liang Y."/>
            <person name="Wang S."/>
            <person name="Deng Q."/>
            <person name="Li S."/>
            <person name="Zhu J."/>
            <person name="Wang L."/>
            <person name="Liu H."/>
            <person name="Li P."/>
        </authorList>
    </citation>
    <scope>NUCLEOTIDE SEQUENCE [LARGE SCALE GENOMIC DNA]</scope>
    <source>
        <strain evidence="6">AG-1 IA</strain>
    </source>
</reference>
<dbReference type="OrthoDB" id="277439at2759"/>
<feature type="region of interest" description="Disordered" evidence="4">
    <location>
        <begin position="1"/>
        <end position="28"/>
    </location>
</feature>
<dbReference type="PANTHER" id="PTHR14150">
    <property type="entry name" value="U3 SMALL NUCLEOLAR RNA-ASSOCIATED PROTEIN 14"/>
    <property type="match status" value="1"/>
</dbReference>
<organism evidence="5 6">
    <name type="scientific">Thanatephorus cucumeris (strain AG1-IA)</name>
    <name type="common">Rice sheath blight fungus</name>
    <name type="synonym">Rhizoctonia solani</name>
    <dbReference type="NCBI Taxonomy" id="983506"/>
    <lineage>
        <taxon>Eukaryota</taxon>
        <taxon>Fungi</taxon>
        <taxon>Dikarya</taxon>
        <taxon>Basidiomycota</taxon>
        <taxon>Agaricomycotina</taxon>
        <taxon>Agaricomycetes</taxon>
        <taxon>Cantharellales</taxon>
        <taxon>Ceratobasidiaceae</taxon>
        <taxon>Rhizoctonia</taxon>
        <taxon>Rhizoctonia solani AG-1</taxon>
    </lineage>
</organism>
<protein>
    <submittedName>
        <fullName evidence="5">Small nucleolar ribonucleoprotein complex subunit Utp14</fullName>
    </submittedName>
</protein>
<keyword evidence="3" id="KW-0539">Nucleus</keyword>
<proteinExistence type="predicted"/>